<feature type="region of interest" description="Disordered" evidence="13">
    <location>
        <begin position="218"/>
        <end position="245"/>
    </location>
</feature>
<feature type="transmembrane region" description="Helical" evidence="14">
    <location>
        <begin position="1307"/>
        <end position="1331"/>
    </location>
</feature>
<keyword evidence="5" id="KW-0808">Transferase</keyword>
<accession>A0A4Q2DPR8</accession>
<dbReference type="PROSITE" id="PS51292">
    <property type="entry name" value="ZF_RING_CH"/>
    <property type="match status" value="1"/>
</dbReference>
<dbReference type="Pfam" id="PF23113">
    <property type="entry name" value="MARCHF6_C"/>
    <property type="match status" value="1"/>
</dbReference>
<feature type="transmembrane region" description="Helical" evidence="14">
    <location>
        <begin position="1019"/>
        <end position="1042"/>
    </location>
</feature>
<evidence type="ECO:0000256" key="6">
    <source>
        <dbReference type="ARBA" id="ARBA00022692"/>
    </source>
</evidence>
<dbReference type="Proteomes" id="UP000290288">
    <property type="component" value="Unassembled WGS sequence"/>
</dbReference>
<dbReference type="OrthoDB" id="264354at2759"/>
<evidence type="ECO:0000256" key="11">
    <source>
        <dbReference type="ARBA" id="ARBA00022989"/>
    </source>
</evidence>
<dbReference type="CDD" id="cd16702">
    <property type="entry name" value="RING_CH-C4HC3_MARCH6"/>
    <property type="match status" value="1"/>
</dbReference>
<dbReference type="GO" id="GO:0061630">
    <property type="term" value="F:ubiquitin protein ligase activity"/>
    <property type="evidence" value="ECO:0007669"/>
    <property type="project" value="UniProtKB-EC"/>
</dbReference>
<feature type="compositionally biased region" description="Acidic residues" evidence="13">
    <location>
        <begin position="549"/>
        <end position="558"/>
    </location>
</feature>
<dbReference type="EMBL" id="SDEE01000110">
    <property type="protein sequence ID" value="RXW21381.1"/>
    <property type="molecule type" value="Genomic_DNA"/>
</dbReference>
<protein>
    <recommendedName>
        <fullName evidence="4">RING-type E3 ubiquitin transferase</fullName>
        <ecNumber evidence="4">2.3.2.27</ecNumber>
    </recommendedName>
</protein>
<evidence type="ECO:0000256" key="4">
    <source>
        <dbReference type="ARBA" id="ARBA00012483"/>
    </source>
</evidence>
<keyword evidence="6 14" id="KW-0812">Transmembrane</keyword>
<evidence type="ECO:0000256" key="5">
    <source>
        <dbReference type="ARBA" id="ARBA00022679"/>
    </source>
</evidence>
<dbReference type="GO" id="GO:0005789">
    <property type="term" value="C:endoplasmic reticulum membrane"/>
    <property type="evidence" value="ECO:0007669"/>
    <property type="project" value="TreeGrafter"/>
</dbReference>
<proteinExistence type="predicted"/>
<evidence type="ECO:0000256" key="7">
    <source>
        <dbReference type="ARBA" id="ARBA00022723"/>
    </source>
</evidence>
<comment type="caution">
    <text evidence="16">The sequence shown here is derived from an EMBL/GenBank/DDBJ whole genome shotgun (WGS) entry which is preliminary data.</text>
</comment>
<reference evidence="16 17" key="1">
    <citation type="submission" date="2019-01" db="EMBL/GenBank/DDBJ databases">
        <title>Draft genome sequence of Psathyrella aberdarensis IHI B618.</title>
        <authorList>
            <person name="Buettner E."/>
            <person name="Kellner H."/>
        </authorList>
    </citation>
    <scope>NUCLEOTIDE SEQUENCE [LARGE SCALE GENOMIC DNA]</scope>
    <source>
        <strain evidence="16 17">IHI B618</strain>
    </source>
</reference>
<feature type="compositionally biased region" description="Low complexity" evidence="13">
    <location>
        <begin position="416"/>
        <end position="431"/>
    </location>
</feature>
<keyword evidence="17" id="KW-1185">Reference proteome</keyword>
<feature type="region of interest" description="Disordered" evidence="13">
    <location>
        <begin position="339"/>
        <end position="578"/>
    </location>
</feature>
<feature type="compositionally biased region" description="Basic residues" evidence="13">
    <location>
        <begin position="339"/>
        <end position="350"/>
    </location>
</feature>
<feature type="transmembrane region" description="Helical" evidence="14">
    <location>
        <begin position="1210"/>
        <end position="1231"/>
    </location>
</feature>
<evidence type="ECO:0000313" key="16">
    <source>
        <dbReference type="EMBL" id="RXW21381.1"/>
    </source>
</evidence>
<keyword evidence="7" id="KW-0479">Metal-binding</keyword>
<evidence type="ECO:0000256" key="8">
    <source>
        <dbReference type="ARBA" id="ARBA00022771"/>
    </source>
</evidence>
<evidence type="ECO:0000256" key="2">
    <source>
        <dbReference type="ARBA" id="ARBA00004141"/>
    </source>
</evidence>
<feature type="transmembrane region" description="Helical" evidence="14">
    <location>
        <begin position="85"/>
        <end position="109"/>
    </location>
</feature>
<evidence type="ECO:0000256" key="13">
    <source>
        <dbReference type="SAM" id="MobiDB-lite"/>
    </source>
</evidence>
<dbReference type="InterPro" id="IPR056521">
    <property type="entry name" value="MARCHF6-like_C"/>
</dbReference>
<organism evidence="16 17">
    <name type="scientific">Candolleomyces aberdarensis</name>
    <dbReference type="NCBI Taxonomy" id="2316362"/>
    <lineage>
        <taxon>Eukaryota</taxon>
        <taxon>Fungi</taxon>
        <taxon>Dikarya</taxon>
        <taxon>Basidiomycota</taxon>
        <taxon>Agaricomycotina</taxon>
        <taxon>Agaricomycetes</taxon>
        <taxon>Agaricomycetidae</taxon>
        <taxon>Agaricales</taxon>
        <taxon>Agaricineae</taxon>
        <taxon>Psathyrellaceae</taxon>
        <taxon>Candolleomyces</taxon>
    </lineage>
</organism>
<feature type="region of interest" description="Disordered" evidence="13">
    <location>
        <begin position="606"/>
        <end position="656"/>
    </location>
</feature>
<feature type="transmembrane region" description="Helical" evidence="14">
    <location>
        <begin position="175"/>
        <end position="195"/>
    </location>
</feature>
<feature type="compositionally biased region" description="Acidic residues" evidence="13">
    <location>
        <begin position="643"/>
        <end position="656"/>
    </location>
</feature>
<dbReference type="PANTHER" id="PTHR13145">
    <property type="entry name" value="SSM4 PROTEIN"/>
    <property type="match status" value="1"/>
</dbReference>
<sequence>MQEAEEQGMYPSAPAEPDQPLFHPCKCSGTIRYIHQDCLTTWLAHSKKKTCDVCKHPYSFTKVYAPNMPSHLPPLLLLRRLIQQFLFAILLVIRVIAVAIIWLAVLPWITIWTWRMYFSMGESTAWWISNRSRPNHNETLSLFQKVRYEGGIPDTKNLLSRITTHPAWISLSADIFAGQIIAALIVLTFVAVFLLREWISQNARPGLFEDEDVMPEEPANIPVIPEPQPPPRPLPMQRIEGFPDPDVFARHQHDAIRALDRLRARDQGEENAKERPRPETSLGDGSGHREAKRLNRGTDDSRLDGMPKPSEIDFLEHMRGPEYKRRVKTARVLAARRRATVAKRELRRKPGSPLLPGDQTFDFTFKAAPPSSSTGDDETEVPEWLTPPISSAESQASSSSTFFPPVTLQPPKGDIPYSISSWSPSSSPSTPAETPAARLDEPGPSQRRPTLPASTMAMANSGASFTISPGRSPVGSPGLATYHPPEELFDIEPGPPSGPSYFDTPRQSSQDASHGLATDEEDEPTPLNVTEDVLVPRSIHDDHGLELLSDSDDTDEDEGGWHRVEDDLDQPDIPPGLLPLIQFERDDEDDDDDEDAEDIFFVDEEEAERMQEAAAPVPPEGNPQQQNANGNPPVNGVQQGNDENGDFDFNDDLDGNVEDDMEGALEAIGMRGPIFGVFQNAALMVFVLDTAIGLCIWIPFTVGKTTALLTLDPQRMLQIVHLPIKAMRLVTDPIVDSIAYVITRFLLPPWFQLLRKFVHASSSIATTVTASLFGNSTADNISQFSNKLYEQSLEIFEKPLSHFAFWSPAPPIADTVPTPEPEFLFPESARFFEPYFALLGKQVRLSSTASLVAWTRMAVGNGPSNKVFAIVLGYSVFGLMLAIYLNLLTVGNARTAGRAIRNAIRQQLLVVKVAGFIFIELVLFPLGCGVVLDACTIWLFPEANIQSRIAFFSQAPLTAMFYHWIAGTLFMYSFAVLLSGCRSIMRPGAMWFIKDPQDQNAHPIRDILERPTFTQLRKICVSGIMYSVVVACVVGSVAGLLVLGNKSIMPFRWKNREPLSNVPVDLLFLHLVLPQTMHHFRPKRAVKQLAAKIWKYLARHFRLTSYFFGGRHPAEEVPTRGWPFGGSESSGDSEDKGVVDGTFRRVPATDYLALPRDVRATAQVREDGAPVDEEAAKLLDQQNREAEKAKHDPSKDYMIVFIPPLFRYRLVSFVLSLWSVCAVLLGLAVAIPIQLGRSVFKVYTAREIHDGYSFLVGFYLLWGCYLAGKAVDRLDKRRQRVRVDDGPHADLRILVFKRSLLWSAKTLYMGISLGVVIPILLAMVVDLYIVLPIRSAVTPGLVPRVRLVDAWALGLLYGKIALHVTQLHPPNQVTQGLHHIISNGWVRLDPITATKEVIGPLLGGLLGMILVPGLGVQLIRHIVPAFAPHRNVIFNLYPAIFMIAGLIRSSFVVYDILASWSQSIRDKEFLVELRLRNHEPELERVTETSPNGGHIAYSYLS</sequence>
<feature type="region of interest" description="Disordered" evidence="13">
    <location>
        <begin position="1119"/>
        <end position="1139"/>
    </location>
</feature>
<dbReference type="GO" id="GO:0036503">
    <property type="term" value="P:ERAD pathway"/>
    <property type="evidence" value="ECO:0007669"/>
    <property type="project" value="TreeGrafter"/>
</dbReference>
<dbReference type="Pfam" id="PF12906">
    <property type="entry name" value="RINGv"/>
    <property type="match status" value="1"/>
</dbReference>
<comment type="pathway">
    <text evidence="3">Protein modification; protein ubiquitination.</text>
</comment>
<feature type="compositionally biased region" description="Basic and acidic residues" evidence="13">
    <location>
        <begin position="286"/>
        <end position="321"/>
    </location>
</feature>
<comment type="subcellular location">
    <subcellularLocation>
        <location evidence="2">Membrane</location>
        <topology evidence="2">Multi-pass membrane protein</topology>
    </subcellularLocation>
</comment>
<keyword evidence="10" id="KW-0862">Zinc</keyword>
<gene>
    <name evidence="16" type="ORF">EST38_g4478</name>
</gene>
<feature type="transmembrane region" description="Helical" evidence="14">
    <location>
        <begin position="960"/>
        <end position="981"/>
    </location>
</feature>
<evidence type="ECO:0000256" key="12">
    <source>
        <dbReference type="ARBA" id="ARBA00023136"/>
    </source>
</evidence>
<dbReference type="Gene3D" id="3.30.40.10">
    <property type="entry name" value="Zinc/RING finger domain, C3HC4 (zinc finger)"/>
    <property type="match status" value="1"/>
</dbReference>
<keyword evidence="9" id="KW-0833">Ubl conjugation pathway</keyword>
<evidence type="ECO:0000256" key="14">
    <source>
        <dbReference type="SAM" id="Phobius"/>
    </source>
</evidence>
<evidence type="ECO:0000256" key="3">
    <source>
        <dbReference type="ARBA" id="ARBA00004906"/>
    </source>
</evidence>
<name>A0A4Q2DPR8_9AGAR</name>
<feature type="transmembrane region" description="Helical" evidence="14">
    <location>
        <begin position="1432"/>
        <end position="1454"/>
    </location>
</feature>
<evidence type="ECO:0000256" key="10">
    <source>
        <dbReference type="ARBA" id="ARBA00022833"/>
    </source>
</evidence>
<feature type="region of interest" description="Disordered" evidence="13">
    <location>
        <begin position="261"/>
        <end position="321"/>
    </location>
</feature>
<evidence type="ECO:0000256" key="9">
    <source>
        <dbReference type="ARBA" id="ARBA00022786"/>
    </source>
</evidence>
<dbReference type="PANTHER" id="PTHR13145:SF0">
    <property type="entry name" value="E3 UBIQUITIN-PROTEIN LIGASE MARCHF6"/>
    <property type="match status" value="1"/>
</dbReference>
<keyword evidence="11 14" id="KW-1133">Transmembrane helix</keyword>
<feature type="transmembrane region" description="Helical" evidence="14">
    <location>
        <begin position="909"/>
        <end position="940"/>
    </location>
</feature>
<feature type="compositionally biased region" description="Pro residues" evidence="13">
    <location>
        <begin position="224"/>
        <end position="234"/>
    </location>
</feature>
<dbReference type="SMART" id="SM00744">
    <property type="entry name" value="RINGv"/>
    <property type="match status" value="1"/>
</dbReference>
<feature type="compositionally biased region" description="Polar residues" evidence="13">
    <location>
        <begin position="457"/>
        <end position="469"/>
    </location>
</feature>
<feature type="transmembrane region" description="Helical" evidence="14">
    <location>
        <begin position="867"/>
        <end position="888"/>
    </location>
</feature>
<keyword evidence="8" id="KW-0863">Zinc-finger</keyword>
<feature type="transmembrane region" description="Helical" evidence="14">
    <location>
        <begin position="1397"/>
        <end position="1420"/>
    </location>
</feature>
<feature type="transmembrane region" description="Helical" evidence="14">
    <location>
        <begin position="1251"/>
        <end position="1268"/>
    </location>
</feature>
<evidence type="ECO:0000313" key="17">
    <source>
        <dbReference type="Proteomes" id="UP000290288"/>
    </source>
</evidence>
<feature type="transmembrane region" description="Helical" evidence="14">
    <location>
        <begin position="1062"/>
        <end position="1080"/>
    </location>
</feature>
<keyword evidence="12 14" id="KW-0472">Membrane</keyword>
<feature type="compositionally biased region" description="Basic and acidic residues" evidence="13">
    <location>
        <begin position="261"/>
        <end position="278"/>
    </location>
</feature>
<dbReference type="STRING" id="2316362.A0A4Q2DPR8"/>
<dbReference type="GO" id="GO:0008270">
    <property type="term" value="F:zinc ion binding"/>
    <property type="evidence" value="ECO:0007669"/>
    <property type="project" value="UniProtKB-KW"/>
</dbReference>
<evidence type="ECO:0000256" key="1">
    <source>
        <dbReference type="ARBA" id="ARBA00000900"/>
    </source>
</evidence>
<feature type="domain" description="RING-CH-type" evidence="15">
    <location>
        <begin position="1"/>
        <end position="61"/>
    </location>
</feature>
<evidence type="ECO:0000259" key="15">
    <source>
        <dbReference type="PROSITE" id="PS51292"/>
    </source>
</evidence>
<dbReference type="InterPro" id="IPR011016">
    <property type="entry name" value="Znf_RING-CH"/>
</dbReference>
<dbReference type="EC" id="2.3.2.27" evidence="4"/>
<dbReference type="SUPFAM" id="SSF57850">
    <property type="entry name" value="RING/U-box"/>
    <property type="match status" value="1"/>
</dbReference>
<feature type="transmembrane region" description="Helical" evidence="14">
    <location>
        <begin position="681"/>
        <end position="700"/>
    </location>
</feature>
<feature type="compositionally biased region" description="Low complexity" evidence="13">
    <location>
        <begin position="622"/>
        <end position="642"/>
    </location>
</feature>
<feature type="compositionally biased region" description="Low complexity" evidence="13">
    <location>
        <begin position="390"/>
        <end position="400"/>
    </location>
</feature>
<comment type="catalytic activity">
    <reaction evidence="1">
        <text>S-ubiquitinyl-[E2 ubiquitin-conjugating enzyme]-L-cysteine + [acceptor protein]-L-lysine = [E2 ubiquitin-conjugating enzyme]-L-cysteine + N(6)-ubiquitinyl-[acceptor protein]-L-lysine.</text>
        <dbReference type="EC" id="2.3.2.27"/>
    </reaction>
</comment>
<dbReference type="InterPro" id="IPR013083">
    <property type="entry name" value="Znf_RING/FYVE/PHD"/>
</dbReference>